<evidence type="ECO:0000256" key="1">
    <source>
        <dbReference type="ARBA" id="ARBA00007039"/>
    </source>
</evidence>
<feature type="region of interest" description="Disordered" evidence="8">
    <location>
        <begin position="164"/>
        <end position="257"/>
    </location>
</feature>
<keyword evidence="10" id="KW-1185">Reference proteome</keyword>
<reference evidence="9" key="1">
    <citation type="submission" date="2020-03" db="EMBL/GenBank/DDBJ databases">
        <title>Studies in the Genomics of Life Span.</title>
        <authorList>
            <person name="Glass D."/>
        </authorList>
    </citation>
    <scope>NUCLEOTIDE SEQUENCE</scope>
    <source>
        <strain evidence="9">SUZIE</strain>
        <tissue evidence="9">Muscle</tissue>
    </source>
</reference>
<dbReference type="GO" id="GO:0051117">
    <property type="term" value="F:ATPase binding"/>
    <property type="evidence" value="ECO:0007669"/>
    <property type="project" value="TreeGrafter"/>
</dbReference>
<evidence type="ECO:0000256" key="4">
    <source>
        <dbReference type="ARBA" id="ARBA00022825"/>
    </source>
</evidence>
<dbReference type="InterPro" id="IPR023562">
    <property type="entry name" value="ClpP/TepA"/>
</dbReference>
<dbReference type="PANTHER" id="PTHR10381">
    <property type="entry name" value="ATP-DEPENDENT CLP PROTEASE PROTEOLYTIC SUBUNIT"/>
    <property type="match status" value="1"/>
</dbReference>
<feature type="compositionally biased region" description="Gly residues" evidence="8">
    <location>
        <begin position="1"/>
        <end position="11"/>
    </location>
</feature>
<protein>
    <recommendedName>
        <fullName evidence="7">ATP-dependent Clp protease proteolytic subunit</fullName>
    </recommendedName>
</protein>
<feature type="region of interest" description="Disordered" evidence="8">
    <location>
        <begin position="1"/>
        <end position="65"/>
    </location>
</feature>
<evidence type="ECO:0000256" key="5">
    <source>
        <dbReference type="ARBA" id="ARBA00034021"/>
    </source>
</evidence>
<dbReference type="GO" id="GO:0004252">
    <property type="term" value="F:serine-type endopeptidase activity"/>
    <property type="evidence" value="ECO:0007669"/>
    <property type="project" value="UniProtKB-EC"/>
</dbReference>
<dbReference type="InterPro" id="IPR033135">
    <property type="entry name" value="ClpP_His_AS"/>
</dbReference>
<evidence type="ECO:0000256" key="8">
    <source>
        <dbReference type="SAM" id="MobiDB-lite"/>
    </source>
</evidence>
<name>A0AA41MT41_SCICA</name>
<gene>
    <name evidence="9" type="ORF">SUZIE_144170</name>
</gene>
<comment type="similarity">
    <text evidence="1 7">Belongs to the peptidase S14 family.</text>
</comment>
<evidence type="ECO:0000256" key="7">
    <source>
        <dbReference type="RuleBase" id="RU003567"/>
    </source>
</evidence>
<keyword evidence="4" id="KW-0720">Serine protease</keyword>
<sequence length="257" mass="26281">MLARGGLGGGRQVPRSKASPRRSLPSAVGPLEQPGPAAELARDGFPGCPAHQHRGGADRSRPASAPMTSTFGSCGSASCASWARLMSVASLAIAQLLFLQSESNKKPIHIYINSPGCVVTAGLAIYDTMQYILNAICTWCVGQAASMGYLLLAASNPGMRHSLPNSRIMIHQPSGPQDGEDQPELVQKEPAASPTDPPVPQAPGSQSSPPGQRQGLGQPDPEAAPTHLSLLAGSGAAPGGTLDAGCPDGQGRLAETL</sequence>
<dbReference type="Pfam" id="PF00574">
    <property type="entry name" value="CLP_protease"/>
    <property type="match status" value="1"/>
</dbReference>
<keyword evidence="3" id="KW-0378">Hydrolase</keyword>
<dbReference type="GO" id="GO:0009368">
    <property type="term" value="C:endopeptidase Clp complex"/>
    <property type="evidence" value="ECO:0007669"/>
    <property type="project" value="TreeGrafter"/>
</dbReference>
<accession>A0AA41MT41</accession>
<evidence type="ECO:0000256" key="6">
    <source>
        <dbReference type="PROSITE-ProRule" id="PRU10086"/>
    </source>
</evidence>
<comment type="caution">
    <text evidence="9">The sequence shown here is derived from an EMBL/GenBank/DDBJ whole genome shotgun (WGS) entry which is preliminary data.</text>
</comment>
<keyword evidence="2 9" id="KW-0645">Protease</keyword>
<dbReference type="GO" id="GO:0004176">
    <property type="term" value="F:ATP-dependent peptidase activity"/>
    <property type="evidence" value="ECO:0007669"/>
    <property type="project" value="InterPro"/>
</dbReference>
<dbReference type="PROSITE" id="PS00382">
    <property type="entry name" value="CLP_PROTEASE_HIS"/>
    <property type="match status" value="1"/>
</dbReference>
<dbReference type="GO" id="GO:0006515">
    <property type="term" value="P:protein quality control for misfolded or incompletely synthesized proteins"/>
    <property type="evidence" value="ECO:0007669"/>
    <property type="project" value="TreeGrafter"/>
</dbReference>
<feature type="compositionally biased region" description="Low complexity" evidence="8">
    <location>
        <begin position="202"/>
        <end position="221"/>
    </location>
</feature>
<evidence type="ECO:0000256" key="2">
    <source>
        <dbReference type="ARBA" id="ARBA00022670"/>
    </source>
</evidence>
<dbReference type="AlphaFoldDB" id="A0AA41MT41"/>
<dbReference type="EMBL" id="JAATJV010303125">
    <property type="protein sequence ID" value="MBZ3877684.1"/>
    <property type="molecule type" value="Genomic_DNA"/>
</dbReference>
<evidence type="ECO:0000313" key="9">
    <source>
        <dbReference type="EMBL" id="MBZ3877684.1"/>
    </source>
</evidence>
<feature type="compositionally biased region" description="Low complexity" evidence="8">
    <location>
        <begin position="228"/>
        <end position="241"/>
    </location>
</feature>
<dbReference type="InterPro" id="IPR001907">
    <property type="entry name" value="ClpP"/>
</dbReference>
<dbReference type="InterPro" id="IPR029045">
    <property type="entry name" value="ClpP/crotonase-like_dom_sf"/>
</dbReference>
<dbReference type="SUPFAM" id="SSF52096">
    <property type="entry name" value="ClpP/crotonase"/>
    <property type="match status" value="1"/>
</dbReference>
<feature type="active site" evidence="6">
    <location>
        <position position="171"/>
    </location>
</feature>
<dbReference type="PANTHER" id="PTHR10381:SF11">
    <property type="entry name" value="ATP-DEPENDENT CLP PROTEASE PROTEOLYTIC SUBUNIT, MITOCHONDRIAL"/>
    <property type="match status" value="1"/>
</dbReference>
<comment type="catalytic activity">
    <reaction evidence="5 6">
        <text>Hydrolysis of proteins to small peptides in the presence of ATP and magnesium. alpha-casein is the usual test substrate. In the absence of ATP, only oligopeptides shorter than five residues are hydrolyzed (such as succinyl-Leu-Tyr-|-NHMec, and Leu-Tyr-Leu-|-Tyr-Trp, in which cleavage of the -Tyr-|-Leu- and -Tyr-|-Trp bonds also occurs).</text>
        <dbReference type="EC" id="3.4.21.92"/>
    </reaction>
</comment>
<evidence type="ECO:0000313" key="10">
    <source>
        <dbReference type="Proteomes" id="UP001166674"/>
    </source>
</evidence>
<dbReference type="CDD" id="cd07017">
    <property type="entry name" value="S14_ClpP_2"/>
    <property type="match status" value="1"/>
</dbReference>
<dbReference type="PRINTS" id="PR00127">
    <property type="entry name" value="CLPPROTEASEP"/>
</dbReference>
<dbReference type="Gene3D" id="3.90.226.10">
    <property type="entry name" value="2-enoyl-CoA Hydratase, Chain A, domain 1"/>
    <property type="match status" value="1"/>
</dbReference>
<dbReference type="Proteomes" id="UP001166674">
    <property type="component" value="Unassembled WGS sequence"/>
</dbReference>
<proteinExistence type="inferred from homology"/>
<evidence type="ECO:0000256" key="3">
    <source>
        <dbReference type="ARBA" id="ARBA00022801"/>
    </source>
</evidence>
<organism evidence="9 10">
    <name type="scientific">Sciurus carolinensis</name>
    <name type="common">Eastern gray squirrel</name>
    <dbReference type="NCBI Taxonomy" id="30640"/>
    <lineage>
        <taxon>Eukaryota</taxon>
        <taxon>Metazoa</taxon>
        <taxon>Chordata</taxon>
        <taxon>Craniata</taxon>
        <taxon>Vertebrata</taxon>
        <taxon>Euteleostomi</taxon>
        <taxon>Mammalia</taxon>
        <taxon>Eutheria</taxon>
        <taxon>Euarchontoglires</taxon>
        <taxon>Glires</taxon>
        <taxon>Rodentia</taxon>
        <taxon>Sciuromorpha</taxon>
        <taxon>Sciuridae</taxon>
        <taxon>Sciurinae</taxon>
        <taxon>Sciurini</taxon>
        <taxon>Sciurus</taxon>
    </lineage>
</organism>